<proteinExistence type="predicted"/>
<evidence type="ECO:0000313" key="1">
    <source>
        <dbReference type="EMBL" id="GAG35428.1"/>
    </source>
</evidence>
<sequence length="152" mass="17452">MDAFESFLAEHSDDKICTVTPGGNHGDTLIHMGLVKKLNEVGATFHCINLDGIHINQRFAGLQYLMKITIWKIGLDRNLRLIDIPEDTDFILFEGGAYMTDLWYGLVLVKQVLRAHKTPIAVAPQSYWFKKTDVMSLFIEERSVTLFCRERY</sequence>
<protein>
    <recommendedName>
        <fullName evidence="2">Polysaccharide pyruvyl transferase domain-containing protein</fullName>
    </recommendedName>
</protein>
<name>X0XFL1_9ZZZZ</name>
<feature type="non-terminal residue" evidence="1">
    <location>
        <position position="152"/>
    </location>
</feature>
<evidence type="ECO:0008006" key="2">
    <source>
        <dbReference type="Google" id="ProtNLM"/>
    </source>
</evidence>
<gene>
    <name evidence="1" type="ORF">S01H1_61606</name>
</gene>
<comment type="caution">
    <text evidence="1">The sequence shown here is derived from an EMBL/GenBank/DDBJ whole genome shotgun (WGS) entry which is preliminary data.</text>
</comment>
<dbReference type="EMBL" id="BARS01040408">
    <property type="protein sequence ID" value="GAG35428.1"/>
    <property type="molecule type" value="Genomic_DNA"/>
</dbReference>
<dbReference type="AlphaFoldDB" id="X0XFL1"/>
<accession>X0XFL1</accession>
<organism evidence="1">
    <name type="scientific">marine sediment metagenome</name>
    <dbReference type="NCBI Taxonomy" id="412755"/>
    <lineage>
        <taxon>unclassified sequences</taxon>
        <taxon>metagenomes</taxon>
        <taxon>ecological metagenomes</taxon>
    </lineage>
</organism>
<reference evidence="1" key="1">
    <citation type="journal article" date="2014" name="Front. Microbiol.">
        <title>High frequency of phylogenetically diverse reductive dehalogenase-homologous genes in deep subseafloor sedimentary metagenomes.</title>
        <authorList>
            <person name="Kawai M."/>
            <person name="Futagami T."/>
            <person name="Toyoda A."/>
            <person name="Takaki Y."/>
            <person name="Nishi S."/>
            <person name="Hori S."/>
            <person name="Arai W."/>
            <person name="Tsubouchi T."/>
            <person name="Morono Y."/>
            <person name="Uchiyama I."/>
            <person name="Ito T."/>
            <person name="Fujiyama A."/>
            <person name="Inagaki F."/>
            <person name="Takami H."/>
        </authorList>
    </citation>
    <scope>NUCLEOTIDE SEQUENCE</scope>
    <source>
        <strain evidence="1">Expedition CK06-06</strain>
    </source>
</reference>